<dbReference type="PRINTS" id="PR00461">
    <property type="entry name" value="PLPEROXIDASE"/>
</dbReference>
<evidence type="ECO:0000256" key="15">
    <source>
        <dbReference type="PIRSR" id="PIRSR600823-3"/>
    </source>
</evidence>
<evidence type="ECO:0000256" key="18">
    <source>
        <dbReference type="RuleBase" id="RU362060"/>
    </source>
</evidence>
<keyword evidence="8 15" id="KW-0408">Iron</keyword>
<keyword evidence="7 18" id="KW-0560">Oxidoreductase</keyword>
<feature type="binding site" evidence="15">
    <location>
        <position position="202"/>
    </location>
    <ligand>
        <name>Ca(2+)</name>
        <dbReference type="ChEBI" id="CHEBI:29108"/>
        <label>2</label>
    </ligand>
</feature>
<keyword evidence="6 15" id="KW-0106">Calcium</keyword>
<comment type="cofactor">
    <cofactor evidence="15 18">
        <name>Ca(2+)</name>
        <dbReference type="ChEBI" id="CHEBI:29108"/>
    </cofactor>
    <text evidence="15 18">Binds 2 calcium ions per subunit.</text>
</comment>
<dbReference type="PROSITE" id="PS00436">
    <property type="entry name" value="PEROXIDASE_2"/>
    <property type="match status" value="1"/>
</dbReference>
<evidence type="ECO:0000313" key="21">
    <source>
        <dbReference type="Proteomes" id="UP000823388"/>
    </source>
</evidence>
<dbReference type="GO" id="GO:0005576">
    <property type="term" value="C:extracellular region"/>
    <property type="evidence" value="ECO:0007669"/>
    <property type="project" value="UniProtKB-SubCell"/>
</dbReference>
<keyword evidence="5 15" id="KW-0479">Metal-binding</keyword>
<protein>
    <recommendedName>
        <fullName evidence="18">Peroxidase</fullName>
        <ecNumber evidence="18">1.11.1.7</ecNumber>
    </recommendedName>
</protein>
<evidence type="ECO:0000256" key="2">
    <source>
        <dbReference type="ARBA" id="ARBA00004613"/>
    </source>
</evidence>
<comment type="caution">
    <text evidence="20">The sequence shown here is derived from an EMBL/GenBank/DDBJ whole genome shotgun (WGS) entry which is preliminary data.</text>
</comment>
<evidence type="ECO:0000256" key="13">
    <source>
        <dbReference type="PIRSR" id="PIRSR600823-1"/>
    </source>
</evidence>
<feature type="active site" description="Proton acceptor" evidence="13">
    <location>
        <position position="94"/>
    </location>
</feature>
<keyword evidence="4 18" id="KW-0349">Heme</keyword>
<dbReference type="FunFam" id="1.10.520.10:FF:000009">
    <property type="entry name" value="Peroxidase"/>
    <property type="match status" value="1"/>
</dbReference>
<dbReference type="CDD" id="cd00693">
    <property type="entry name" value="secretory_peroxidase"/>
    <property type="match status" value="1"/>
</dbReference>
<accession>A0A8T0RR05</accession>
<dbReference type="InterPro" id="IPR010255">
    <property type="entry name" value="Haem_peroxidase_sf"/>
</dbReference>
<dbReference type="InterPro" id="IPR033905">
    <property type="entry name" value="Secretory_peroxidase"/>
</dbReference>
<dbReference type="AlphaFoldDB" id="A0A8T0RR05"/>
<dbReference type="GO" id="GO:0006979">
    <property type="term" value="P:response to oxidative stress"/>
    <property type="evidence" value="ECO:0007669"/>
    <property type="project" value="UniProtKB-UniRule"/>
</dbReference>
<feature type="binding site" evidence="15">
    <location>
        <position position="102"/>
    </location>
    <ligand>
        <name>Ca(2+)</name>
        <dbReference type="ChEBI" id="CHEBI:29108"/>
        <label>1</label>
    </ligand>
</feature>
<comment type="function">
    <text evidence="18">Removal of H(2)O(2), oxidation of toxic reductants, biosynthesis and degradation of lignin, suberization, auxin catabolism, response to environmental stresses such as wounding, pathogen attack and oxidative stress.</text>
</comment>
<keyword evidence="18" id="KW-0964">Secreted</keyword>
<dbReference type="FunFam" id="1.10.420.10:FF:000001">
    <property type="entry name" value="Peroxidase"/>
    <property type="match status" value="1"/>
</dbReference>
<feature type="domain" description="Plant heme peroxidase family profile" evidence="19">
    <location>
        <begin position="53"/>
        <end position="335"/>
    </location>
</feature>
<feature type="binding site" evidence="15">
    <location>
        <position position="100"/>
    </location>
    <ligand>
        <name>Ca(2+)</name>
        <dbReference type="ChEBI" id="CHEBI:29108"/>
        <label>1</label>
    </ligand>
</feature>
<dbReference type="PANTHER" id="PTHR31388:SF164">
    <property type="entry name" value="PEROXIDASE 9"/>
    <property type="match status" value="1"/>
</dbReference>
<comment type="catalytic activity">
    <reaction evidence="1 18">
        <text>2 a phenolic donor + H2O2 = 2 a phenolic radical donor + 2 H2O</text>
        <dbReference type="Rhea" id="RHEA:56136"/>
        <dbReference type="ChEBI" id="CHEBI:15377"/>
        <dbReference type="ChEBI" id="CHEBI:16240"/>
        <dbReference type="ChEBI" id="CHEBI:139520"/>
        <dbReference type="ChEBI" id="CHEBI:139521"/>
        <dbReference type="EC" id="1.11.1.7"/>
    </reaction>
</comment>
<dbReference type="GO" id="GO:0046872">
    <property type="term" value="F:metal ion binding"/>
    <property type="evidence" value="ECO:0007669"/>
    <property type="project" value="UniProtKB-UniRule"/>
</dbReference>
<dbReference type="PROSITE" id="PS50873">
    <property type="entry name" value="PEROXIDASE_4"/>
    <property type="match status" value="1"/>
</dbReference>
<feature type="binding site" description="axial binding residue" evidence="15">
    <location>
        <position position="201"/>
    </location>
    <ligand>
        <name>heme b</name>
        <dbReference type="ChEBI" id="CHEBI:60344"/>
    </ligand>
    <ligandPart>
        <name>Fe</name>
        <dbReference type="ChEBI" id="CHEBI:18248"/>
    </ligandPart>
</feature>
<evidence type="ECO:0000256" key="16">
    <source>
        <dbReference type="PIRSR" id="PIRSR600823-4"/>
    </source>
</evidence>
<comment type="subcellular location">
    <subcellularLocation>
        <location evidence="2 18">Secreted</location>
    </subcellularLocation>
</comment>
<evidence type="ECO:0000256" key="12">
    <source>
        <dbReference type="ARBA" id="ARBA00023324"/>
    </source>
</evidence>
<dbReference type="Gene3D" id="1.10.520.10">
    <property type="match status" value="2"/>
</dbReference>
<evidence type="ECO:0000256" key="14">
    <source>
        <dbReference type="PIRSR" id="PIRSR600823-2"/>
    </source>
</evidence>
<dbReference type="PRINTS" id="PR00458">
    <property type="entry name" value="PEROXIDASE"/>
</dbReference>
<evidence type="ECO:0000313" key="20">
    <source>
        <dbReference type="EMBL" id="KAG2587844.1"/>
    </source>
</evidence>
<feature type="site" description="Transition state stabilizer" evidence="16">
    <location>
        <position position="90"/>
    </location>
</feature>
<organism evidence="20 21">
    <name type="scientific">Panicum virgatum</name>
    <name type="common">Blackwell switchgrass</name>
    <dbReference type="NCBI Taxonomy" id="38727"/>
    <lineage>
        <taxon>Eukaryota</taxon>
        <taxon>Viridiplantae</taxon>
        <taxon>Streptophyta</taxon>
        <taxon>Embryophyta</taxon>
        <taxon>Tracheophyta</taxon>
        <taxon>Spermatophyta</taxon>
        <taxon>Magnoliopsida</taxon>
        <taxon>Liliopsida</taxon>
        <taxon>Poales</taxon>
        <taxon>Poaceae</taxon>
        <taxon>PACMAD clade</taxon>
        <taxon>Panicoideae</taxon>
        <taxon>Panicodae</taxon>
        <taxon>Paniceae</taxon>
        <taxon>Panicinae</taxon>
        <taxon>Panicum</taxon>
        <taxon>Panicum sect. Hiantes</taxon>
    </lineage>
</organism>
<evidence type="ECO:0000256" key="3">
    <source>
        <dbReference type="ARBA" id="ARBA00022559"/>
    </source>
</evidence>
<evidence type="ECO:0000256" key="11">
    <source>
        <dbReference type="ARBA" id="ARBA00023283"/>
    </source>
</evidence>
<comment type="similarity">
    <text evidence="18">Belongs to the peroxidase family. Classical plant (class III) peroxidase subfamily.</text>
</comment>
<evidence type="ECO:0000256" key="10">
    <source>
        <dbReference type="ARBA" id="ARBA00023180"/>
    </source>
</evidence>
<dbReference type="InterPro" id="IPR000823">
    <property type="entry name" value="Peroxidase_pln"/>
</dbReference>
<keyword evidence="9 17" id="KW-1015">Disulfide bond</keyword>
<dbReference type="PANTHER" id="PTHR31388">
    <property type="entry name" value="PEROXIDASE 72-RELATED"/>
    <property type="match status" value="1"/>
</dbReference>
<keyword evidence="3 18" id="KW-0575">Peroxidase</keyword>
<keyword evidence="12 18" id="KW-0376">Hydrogen peroxide</keyword>
<dbReference type="GO" id="GO:0140825">
    <property type="term" value="F:lactoperoxidase activity"/>
    <property type="evidence" value="ECO:0007669"/>
    <property type="project" value="UniProtKB-EC"/>
</dbReference>
<feature type="disulfide bond" evidence="17">
    <location>
        <begin position="63"/>
        <end position="141"/>
    </location>
</feature>
<dbReference type="EC" id="1.11.1.7" evidence="18"/>
<dbReference type="SUPFAM" id="SSF48113">
    <property type="entry name" value="Heme-dependent peroxidases"/>
    <property type="match status" value="1"/>
</dbReference>
<evidence type="ECO:0000256" key="6">
    <source>
        <dbReference type="ARBA" id="ARBA00022837"/>
    </source>
</evidence>
<proteinExistence type="inferred from homology"/>
<feature type="binding site" evidence="15">
    <location>
        <position position="114"/>
    </location>
    <ligand>
        <name>Ca(2+)</name>
        <dbReference type="ChEBI" id="CHEBI:29108"/>
        <label>1</label>
    </ligand>
</feature>
<gene>
    <name evidence="20" type="ORF">PVAP13_5NG174900</name>
</gene>
<evidence type="ECO:0000256" key="9">
    <source>
        <dbReference type="ARBA" id="ARBA00023157"/>
    </source>
</evidence>
<evidence type="ECO:0000256" key="7">
    <source>
        <dbReference type="ARBA" id="ARBA00023002"/>
    </source>
</evidence>
<feature type="disulfide bond" evidence="17">
    <location>
        <begin position="208"/>
        <end position="240"/>
    </location>
</feature>
<feature type="binding site" evidence="15">
    <location>
        <position position="253"/>
    </location>
    <ligand>
        <name>Ca(2+)</name>
        <dbReference type="ChEBI" id="CHEBI:29108"/>
        <label>2</label>
    </ligand>
</feature>
<name>A0A8T0RR05_PANVG</name>
<evidence type="ECO:0000256" key="8">
    <source>
        <dbReference type="ARBA" id="ARBA00023004"/>
    </source>
</evidence>
<evidence type="ECO:0000256" key="4">
    <source>
        <dbReference type="ARBA" id="ARBA00022617"/>
    </source>
</evidence>
<dbReference type="Proteomes" id="UP000823388">
    <property type="component" value="Chromosome 5N"/>
</dbReference>
<dbReference type="InterPro" id="IPR019794">
    <property type="entry name" value="Peroxidases_AS"/>
</dbReference>
<evidence type="ECO:0000256" key="1">
    <source>
        <dbReference type="ARBA" id="ARBA00000189"/>
    </source>
</evidence>
<feature type="binding site" evidence="15">
    <location>
        <position position="261"/>
    </location>
    <ligand>
        <name>Ca(2+)</name>
        <dbReference type="ChEBI" id="CHEBI:29108"/>
        <label>2</label>
    </ligand>
</feature>
<evidence type="ECO:0000256" key="5">
    <source>
        <dbReference type="ARBA" id="ARBA00022723"/>
    </source>
</evidence>
<evidence type="ECO:0000256" key="17">
    <source>
        <dbReference type="PIRSR" id="PIRSR600823-5"/>
    </source>
</evidence>
<reference evidence="20" key="1">
    <citation type="submission" date="2020-05" db="EMBL/GenBank/DDBJ databases">
        <title>WGS assembly of Panicum virgatum.</title>
        <authorList>
            <person name="Lovell J.T."/>
            <person name="Jenkins J."/>
            <person name="Shu S."/>
            <person name="Juenger T.E."/>
            <person name="Schmutz J."/>
        </authorList>
    </citation>
    <scope>NUCLEOTIDE SEQUENCE</scope>
    <source>
        <strain evidence="20">AP13</strain>
    </source>
</reference>
<comment type="cofactor">
    <cofactor evidence="15 18">
        <name>heme b</name>
        <dbReference type="ChEBI" id="CHEBI:60344"/>
    </cofactor>
    <text evidence="15 18">Binds 1 heme b (iron(II)-protoporphyrin IX) group per subunit.</text>
</comment>
<dbReference type="GO" id="GO:0020037">
    <property type="term" value="F:heme binding"/>
    <property type="evidence" value="ECO:0007669"/>
    <property type="project" value="UniProtKB-UniRule"/>
</dbReference>
<dbReference type="Gene3D" id="1.10.420.10">
    <property type="entry name" value="Peroxidase, domain 2"/>
    <property type="match status" value="1"/>
</dbReference>
<dbReference type="InterPro" id="IPR002016">
    <property type="entry name" value="Haem_peroxidase"/>
</dbReference>
<keyword evidence="11" id="KW-0873">Pyrrolidone carboxylic acid</keyword>
<feature type="disulfide bond" evidence="17">
    <location>
        <begin position="96"/>
        <end position="99"/>
    </location>
</feature>
<sequence>MKLKHISIQELMASTKIVLGAIFIASFYLSASLAFPPDHHEGAYPVGNAPISSLSPDYYKFTCPQADEIVVSILKKAIAKEPRIAASLLRLLFHDCFGCDASVLLDDTEEFVSEKNAIPNKNSIRGFEVIDEIKAALEEACPHTVSCADTIALAARGSTVLSGGPYWELPLGRRDSKTANMKPANKNLPPPNATLHRLINHTIGKARCVNFKQQLYNQHRDNRPDITLERSFYHTLASACPRTGGDNNIRSLDFASPSKFDNSYYKLILEGKGLLNSDEVLWTGKDPEIAGLVKSYAENEPLFFEHYVNSIIKMGNINPLMGHNGEICKNCLRVNQEV</sequence>
<dbReference type="Pfam" id="PF00141">
    <property type="entry name" value="peroxidase"/>
    <property type="match status" value="2"/>
</dbReference>
<feature type="binding site" evidence="15">
    <location>
        <position position="95"/>
    </location>
    <ligand>
        <name>Ca(2+)</name>
        <dbReference type="ChEBI" id="CHEBI:29108"/>
        <label>1</label>
    </ligand>
</feature>
<evidence type="ECO:0000259" key="19">
    <source>
        <dbReference type="PROSITE" id="PS50873"/>
    </source>
</evidence>
<keyword evidence="10" id="KW-0325">Glycoprotein</keyword>
<keyword evidence="21" id="KW-1185">Reference proteome</keyword>
<feature type="binding site" evidence="15">
    <location>
        <position position="98"/>
    </location>
    <ligand>
        <name>Ca(2+)</name>
        <dbReference type="ChEBI" id="CHEBI:29108"/>
        <label>1</label>
    </ligand>
</feature>
<dbReference type="EMBL" id="CM029046">
    <property type="protein sequence ID" value="KAG2587844.1"/>
    <property type="molecule type" value="Genomic_DNA"/>
</dbReference>
<dbReference type="GO" id="GO:0042744">
    <property type="term" value="P:hydrogen peroxide catabolic process"/>
    <property type="evidence" value="ECO:0007669"/>
    <property type="project" value="UniProtKB-KW"/>
</dbReference>
<feature type="disulfide bond" evidence="17">
    <location>
        <begin position="147"/>
        <end position="331"/>
    </location>
</feature>
<feature type="binding site" evidence="14">
    <location>
        <position position="189"/>
    </location>
    <ligand>
        <name>substrate</name>
    </ligand>
</feature>